<keyword evidence="3" id="KW-0032">Aminotransferase</keyword>
<dbReference type="GO" id="GO:0008483">
    <property type="term" value="F:transaminase activity"/>
    <property type="evidence" value="ECO:0007669"/>
    <property type="project" value="UniProtKB-KW"/>
</dbReference>
<keyword evidence="4" id="KW-1185">Reference proteome</keyword>
<evidence type="ECO:0000256" key="1">
    <source>
        <dbReference type="ARBA" id="ARBA00022898"/>
    </source>
</evidence>
<dbReference type="InterPro" id="IPR015422">
    <property type="entry name" value="PyrdxlP-dep_Trfase_small"/>
</dbReference>
<feature type="domain" description="Aminotransferase class V" evidence="2">
    <location>
        <begin position="53"/>
        <end position="349"/>
    </location>
</feature>
<dbReference type="InterPro" id="IPR015424">
    <property type="entry name" value="PyrdxlP-dep_Trfase"/>
</dbReference>
<dbReference type="InterPro" id="IPR000192">
    <property type="entry name" value="Aminotrans_V_dom"/>
</dbReference>
<evidence type="ECO:0000259" key="2">
    <source>
        <dbReference type="Pfam" id="PF00266"/>
    </source>
</evidence>
<accession>A0A7S8F3F7</accession>
<dbReference type="Proteomes" id="UP000594459">
    <property type="component" value="Chromosome"/>
</dbReference>
<dbReference type="SUPFAM" id="SSF53383">
    <property type="entry name" value="PLP-dependent transferases"/>
    <property type="match status" value="1"/>
</dbReference>
<proteinExistence type="predicted"/>
<dbReference type="PANTHER" id="PTHR43586">
    <property type="entry name" value="CYSTEINE DESULFURASE"/>
    <property type="match status" value="1"/>
</dbReference>
<dbReference type="Gene3D" id="3.40.640.10">
    <property type="entry name" value="Type I PLP-dependent aspartate aminotransferase-like (Major domain)"/>
    <property type="match status" value="1"/>
</dbReference>
<keyword evidence="3" id="KW-0808">Transferase</keyword>
<dbReference type="AlphaFoldDB" id="A0A7S8F3F7"/>
<sequence length="380" mass="40843">MGAIRSQRHRFAIPDDVHYINCAYMAPLSHDVSEAVARGARLKQQPWDYRPADFFSITEDFRSRAARLAGVPADCVAVVPSASYALAIAAANLSLAKGQKIVTLADQFPSNVYAWQELARTCGGEVVQVQRPSQDSWTDAVLDAIGQDTGIVALPNCHWADGRVVDLVAVGEKCRAMGAALVLDLTQSLGAMPIDFAAVRPDFAVAACYKWLMGPYGIGMLYVDPKHHAGRPIEHNWINRAGSEDFSRLVDYRDDFQPGARRFDMGEKSNPPLLMGAGAAIDFLLEFGVDAIAGTLADSTEAIAAEARELGLLAAPVGNRAAHFLALEFPDGVPDGLTETLAANHVFVSLRGASLRVTPHLYNSDADREALIGSLRACLG</sequence>
<protein>
    <submittedName>
        <fullName evidence="3">Aminotransferase class V-fold PLP-dependent enzyme</fullName>
    </submittedName>
</protein>
<organism evidence="3 4">
    <name type="scientific">Qipengyuania soli</name>
    <dbReference type="NCBI Taxonomy" id="2782568"/>
    <lineage>
        <taxon>Bacteria</taxon>
        <taxon>Pseudomonadati</taxon>
        <taxon>Pseudomonadota</taxon>
        <taxon>Alphaproteobacteria</taxon>
        <taxon>Sphingomonadales</taxon>
        <taxon>Erythrobacteraceae</taxon>
        <taxon>Qipengyuania</taxon>
    </lineage>
</organism>
<dbReference type="EMBL" id="CP064654">
    <property type="protein sequence ID" value="QPC98519.1"/>
    <property type="molecule type" value="Genomic_DNA"/>
</dbReference>
<gene>
    <name evidence="3" type="ORF">IRL76_11815</name>
</gene>
<dbReference type="PANTHER" id="PTHR43586:SF15">
    <property type="entry name" value="BLR3095 PROTEIN"/>
    <property type="match status" value="1"/>
</dbReference>
<dbReference type="Gene3D" id="3.90.1150.10">
    <property type="entry name" value="Aspartate Aminotransferase, domain 1"/>
    <property type="match status" value="1"/>
</dbReference>
<evidence type="ECO:0000313" key="4">
    <source>
        <dbReference type="Proteomes" id="UP000594459"/>
    </source>
</evidence>
<dbReference type="KEGG" id="qso:IRL76_11815"/>
<dbReference type="RefSeq" id="WP_200981526.1">
    <property type="nucleotide sequence ID" value="NZ_CP064654.1"/>
</dbReference>
<evidence type="ECO:0000313" key="3">
    <source>
        <dbReference type="EMBL" id="QPC98519.1"/>
    </source>
</evidence>
<dbReference type="InterPro" id="IPR015421">
    <property type="entry name" value="PyrdxlP-dep_Trfase_major"/>
</dbReference>
<dbReference type="Pfam" id="PF00266">
    <property type="entry name" value="Aminotran_5"/>
    <property type="match status" value="1"/>
</dbReference>
<reference evidence="3 4" key="1">
    <citation type="submission" date="2020-11" db="EMBL/GenBank/DDBJ databases">
        <title>The genome sequence of Erythrobacter sp. 6D36.</title>
        <authorList>
            <person name="Liu Y."/>
        </authorList>
    </citation>
    <scope>NUCLEOTIDE SEQUENCE [LARGE SCALE GENOMIC DNA]</scope>
    <source>
        <strain evidence="3 4">6D36</strain>
    </source>
</reference>
<keyword evidence="1" id="KW-0663">Pyridoxal phosphate</keyword>
<name>A0A7S8F3F7_9SPHN</name>